<evidence type="ECO:0000256" key="7">
    <source>
        <dbReference type="ARBA" id="ARBA00048552"/>
    </source>
</evidence>
<evidence type="ECO:0000256" key="3">
    <source>
        <dbReference type="ARBA" id="ARBA00022478"/>
    </source>
</evidence>
<evidence type="ECO:0000256" key="4">
    <source>
        <dbReference type="ARBA" id="ARBA00022679"/>
    </source>
</evidence>
<dbReference type="InterPro" id="IPR011263">
    <property type="entry name" value="DNA-dir_RNA_pol_RpoA/D/Rpb3"/>
</dbReference>
<dbReference type="EMBL" id="KY709209">
    <property type="protein sequence ID" value="ARO90763.1"/>
    <property type="molecule type" value="Genomic_DNA"/>
</dbReference>
<geneLocation type="chloroplast" evidence="10"/>
<dbReference type="RefSeq" id="YP_009370274.1">
    <property type="nucleotide sequence ID" value="NC_034787.1"/>
</dbReference>
<dbReference type="GeneID" id="32887461"/>
<dbReference type="SUPFAM" id="SSF55257">
    <property type="entry name" value="RBP11-like subunits of RNA polymerase"/>
    <property type="match status" value="1"/>
</dbReference>
<feature type="region of interest" description="Alpha C-terminal domain (alpha-CTD)" evidence="8">
    <location>
        <begin position="230"/>
        <end position="298"/>
    </location>
</feature>
<dbReference type="GO" id="GO:0003677">
    <property type="term" value="F:DNA binding"/>
    <property type="evidence" value="ECO:0007669"/>
    <property type="project" value="UniProtKB-UniRule"/>
</dbReference>
<gene>
    <name evidence="8 10" type="primary">rpoA</name>
</gene>
<dbReference type="GO" id="GO:0000428">
    <property type="term" value="C:DNA-directed RNA polymerase complex"/>
    <property type="evidence" value="ECO:0007669"/>
    <property type="project" value="UniProtKB-KW"/>
</dbReference>
<protein>
    <recommendedName>
        <fullName evidence="8">DNA-directed RNA polymerase subunit alpha</fullName>
        <shortName evidence="8">PEP</shortName>
        <ecNumber evidence="8">2.7.7.6</ecNumber>
    </recommendedName>
    <alternativeName>
        <fullName evidence="8">Plastid-encoded RNA polymerase subunit alpha</fullName>
        <shortName evidence="8">RNA polymerase subunit alpha</shortName>
    </alternativeName>
</protein>
<dbReference type="CDD" id="cd06928">
    <property type="entry name" value="RNAP_alpha_NTD"/>
    <property type="match status" value="1"/>
</dbReference>
<dbReference type="Gene3D" id="2.170.120.12">
    <property type="entry name" value="DNA-directed RNA polymerase, insert domain"/>
    <property type="match status" value="1"/>
</dbReference>
<evidence type="ECO:0000259" key="9">
    <source>
        <dbReference type="SMART" id="SM00662"/>
    </source>
</evidence>
<keyword evidence="5 8" id="KW-0548">Nucleotidyltransferase</keyword>
<dbReference type="GO" id="GO:0009507">
    <property type="term" value="C:chloroplast"/>
    <property type="evidence" value="ECO:0007669"/>
    <property type="project" value="UniProtKB-SubCell"/>
</dbReference>
<dbReference type="EC" id="2.7.7.6" evidence="8"/>
<evidence type="ECO:0000256" key="2">
    <source>
        <dbReference type="ARBA" id="ARBA00007123"/>
    </source>
</evidence>
<keyword evidence="4 8" id="KW-0808">Transferase</keyword>
<dbReference type="InterPro" id="IPR036603">
    <property type="entry name" value="RBP11-like"/>
</dbReference>
<keyword evidence="3 8" id="KW-0240">DNA-directed RNA polymerase</keyword>
<comment type="catalytic activity">
    <reaction evidence="7 8">
        <text>RNA(n) + a ribonucleoside 5'-triphosphate = RNA(n+1) + diphosphate</text>
        <dbReference type="Rhea" id="RHEA:21248"/>
        <dbReference type="Rhea" id="RHEA-COMP:14527"/>
        <dbReference type="Rhea" id="RHEA-COMP:17342"/>
        <dbReference type="ChEBI" id="CHEBI:33019"/>
        <dbReference type="ChEBI" id="CHEBI:61557"/>
        <dbReference type="ChEBI" id="CHEBI:140395"/>
        <dbReference type="EC" id="2.7.7.6"/>
    </reaction>
</comment>
<evidence type="ECO:0000313" key="10">
    <source>
        <dbReference type="EMBL" id="ARO90763.1"/>
    </source>
</evidence>
<dbReference type="InterPro" id="IPR011260">
    <property type="entry name" value="RNAP_asu_C"/>
</dbReference>
<keyword evidence="10" id="KW-0150">Chloroplast</keyword>
<dbReference type="Pfam" id="PF01193">
    <property type="entry name" value="RNA_pol_L"/>
    <property type="match status" value="1"/>
</dbReference>
<dbReference type="InterPro" id="IPR011773">
    <property type="entry name" value="DNA-dir_RpoA"/>
</dbReference>
<dbReference type="Pfam" id="PF03118">
    <property type="entry name" value="RNA_pol_A_CTD"/>
    <property type="match status" value="1"/>
</dbReference>
<organism evidence="10">
    <name type="scientific">Bulboplastis apyrenoidosa</name>
    <dbReference type="NCBI Taxonomy" id="1070855"/>
    <lineage>
        <taxon>Eukaryota</taxon>
        <taxon>Rhodophyta</taxon>
        <taxon>Rhodellophyceae</taxon>
        <taxon>Dixoniellales</taxon>
        <taxon>Dixoniellaceae</taxon>
        <taxon>Bulboplastis</taxon>
    </lineage>
</organism>
<dbReference type="Gene3D" id="1.10.150.20">
    <property type="entry name" value="5' to 3' exonuclease, C-terminal subdomain"/>
    <property type="match status" value="1"/>
</dbReference>
<keyword evidence="10" id="KW-0934">Plastid</keyword>
<feature type="domain" description="DNA-directed RNA polymerase RpoA/D/Rpb3-type" evidence="9">
    <location>
        <begin position="20"/>
        <end position="220"/>
    </location>
</feature>
<dbReference type="FunFam" id="2.170.120.12:FF:000001">
    <property type="entry name" value="DNA-directed RNA polymerase subunit alpha"/>
    <property type="match status" value="1"/>
</dbReference>
<dbReference type="Pfam" id="PF01000">
    <property type="entry name" value="RNA_pol_A_bac"/>
    <property type="match status" value="1"/>
</dbReference>
<proteinExistence type="inferred from homology"/>
<evidence type="ECO:0000256" key="5">
    <source>
        <dbReference type="ARBA" id="ARBA00022695"/>
    </source>
</evidence>
<comment type="function">
    <text evidence="1 8">DNA-dependent RNA polymerase catalyzes the transcription of DNA into RNA using the four ribonucleoside triphosphates as substrates.</text>
</comment>
<reference evidence="10" key="1">
    <citation type="submission" date="2017-03" db="EMBL/GenBank/DDBJ databases">
        <title>The new red algal subphylum Proteorhodophytina comprises the largest and most divergent plastid genomes known.</title>
        <authorList>
            <person name="Munoz-Gomez S.A."/>
            <person name="Mejia-Franco F.G."/>
            <person name="Durnin K."/>
            <person name="Morgan C."/>
            <person name="Grisdale C.J."/>
            <person name="Archibald J.M."/>
            <person name="Slamovits C.H."/>
        </authorList>
    </citation>
    <scope>NUCLEOTIDE SEQUENCE</scope>
    <source>
        <strain evidence="10">NIES-2742</strain>
    </source>
</reference>
<dbReference type="SUPFAM" id="SSF47789">
    <property type="entry name" value="C-terminal domain of RNA polymerase alpha subunit"/>
    <property type="match status" value="1"/>
</dbReference>
<dbReference type="HAMAP" id="MF_00059">
    <property type="entry name" value="RNApol_bact_RpoA"/>
    <property type="match status" value="1"/>
</dbReference>
<comment type="domain">
    <text evidence="8">The N-terminal domain is essential for RNAP assembly and basal transcription, whereas the C-terminal domain is involved in interaction with transcriptional regulators and with upstream promoter elements.</text>
</comment>
<comment type="subcellular location">
    <subcellularLocation>
        <location evidence="8">Plastid</location>
        <location evidence="8">Chloroplast</location>
    </subcellularLocation>
</comment>
<dbReference type="NCBIfam" id="TIGR02027">
    <property type="entry name" value="rpoA"/>
    <property type="match status" value="1"/>
</dbReference>
<dbReference type="GO" id="GO:0006351">
    <property type="term" value="P:DNA-templated transcription"/>
    <property type="evidence" value="ECO:0007669"/>
    <property type="project" value="UniProtKB-UniRule"/>
</dbReference>
<dbReference type="GO" id="GO:0046983">
    <property type="term" value="F:protein dimerization activity"/>
    <property type="evidence" value="ECO:0007669"/>
    <property type="project" value="InterPro"/>
</dbReference>
<comment type="similarity">
    <text evidence="2 8">Belongs to the RNA polymerase alpha chain family.</text>
</comment>
<feature type="region of interest" description="Alpha N-terminal domain (alpha-NTD)" evidence="8">
    <location>
        <begin position="1"/>
        <end position="218"/>
    </location>
</feature>
<dbReference type="InterPro" id="IPR036643">
    <property type="entry name" value="RNApol_insert_sf"/>
</dbReference>
<evidence type="ECO:0000256" key="6">
    <source>
        <dbReference type="ARBA" id="ARBA00023163"/>
    </source>
</evidence>
<evidence type="ECO:0000256" key="1">
    <source>
        <dbReference type="ARBA" id="ARBA00004026"/>
    </source>
</evidence>
<dbReference type="SMART" id="SM00662">
    <property type="entry name" value="RPOLD"/>
    <property type="match status" value="1"/>
</dbReference>
<dbReference type="GO" id="GO:0003899">
    <property type="term" value="F:DNA-directed RNA polymerase activity"/>
    <property type="evidence" value="ECO:0007669"/>
    <property type="project" value="UniProtKB-UniRule"/>
</dbReference>
<dbReference type="AlphaFoldDB" id="A0A1X9PVN1"/>
<dbReference type="SUPFAM" id="SSF56553">
    <property type="entry name" value="Insert subdomain of RNA polymerase alpha subunit"/>
    <property type="match status" value="1"/>
</dbReference>
<keyword evidence="6 8" id="KW-0804">Transcription</keyword>
<comment type="subunit">
    <text evidence="8">In plastids the minimal PEP RNA polymerase catalytic core is composed of four subunits: alpha, beta, beta', and beta''. When a (nuclear-encoded) sigma factor is associated with the core the holoenzyme is formed, which can initiate transcription.</text>
</comment>
<dbReference type="InterPro" id="IPR011262">
    <property type="entry name" value="DNA-dir_RNA_pol_insert"/>
</dbReference>
<sequence>MSYFQIECLESYTSNPREHYGKFTMEPLSQGQGITIGNALRRTLITHIPGTAIVAVRILGIDHEFTSIPGIREDVLEIILNLKKIVFKGYIREPKIGKMRIQGPAIVTASAFELPVEVGVVDSSQYIATVCHNTIFEVEFRIESDQGYRINDKGLDHQAIDFLPIDAIFGPVVKTNYEIERESLQELILEIWTNGSISPEKALIKASDALTQLFYSLKSLEDLNICKKENISNIGIEELNLSARSYNCLKRANIHYLSDLLEYSHESLLEIKNLGKKSVEEVIEVLNKRFGINLLMCG</sequence>
<accession>A0A1X9PVN1</accession>
<name>A0A1X9PVN1_9RHOD</name>
<dbReference type="NCBIfam" id="NF003519">
    <property type="entry name" value="PRK05182.2-5"/>
    <property type="match status" value="1"/>
</dbReference>
<dbReference type="Gene3D" id="3.30.1360.10">
    <property type="entry name" value="RNA polymerase, RBP11-like subunit"/>
    <property type="match status" value="1"/>
</dbReference>
<evidence type="ECO:0000256" key="8">
    <source>
        <dbReference type="HAMAP-Rule" id="MF_00059"/>
    </source>
</evidence>